<gene>
    <name evidence="3" type="ORF">E4634_21185</name>
</gene>
<dbReference type="Pfam" id="PF01070">
    <property type="entry name" value="FMN_dh"/>
    <property type="match status" value="1"/>
</dbReference>
<accession>A0A4Z0LSH3</accession>
<comment type="cofactor">
    <cofactor evidence="1">
        <name>FMN</name>
        <dbReference type="ChEBI" id="CHEBI:58210"/>
    </cofactor>
</comment>
<dbReference type="Proteomes" id="UP000298050">
    <property type="component" value="Unassembled WGS sequence"/>
</dbReference>
<reference evidence="3 4" key="1">
    <citation type="submission" date="2019-04" db="EMBL/GenBank/DDBJ databases">
        <title>Taxonomy of novel Haliea sp. from mangrove soil of West Coast of India.</title>
        <authorList>
            <person name="Verma A."/>
            <person name="Kumar P."/>
            <person name="Krishnamurthi S."/>
        </authorList>
    </citation>
    <scope>NUCLEOTIDE SEQUENCE [LARGE SCALE GENOMIC DNA]</scope>
    <source>
        <strain evidence="3 4">SAOS-164</strain>
    </source>
</reference>
<dbReference type="GO" id="GO:0016491">
    <property type="term" value="F:oxidoreductase activity"/>
    <property type="evidence" value="ECO:0007669"/>
    <property type="project" value="InterPro"/>
</dbReference>
<protein>
    <submittedName>
        <fullName evidence="3">Alpha-hydroxy-acid oxidizing protein</fullName>
    </submittedName>
</protein>
<feature type="non-terminal residue" evidence="3">
    <location>
        <position position="1"/>
    </location>
</feature>
<comment type="caution">
    <text evidence="3">The sequence shown here is derived from an EMBL/GenBank/DDBJ whole genome shotgun (WGS) entry which is preliminary data.</text>
</comment>
<evidence type="ECO:0000256" key="1">
    <source>
        <dbReference type="ARBA" id="ARBA00001917"/>
    </source>
</evidence>
<dbReference type="Gene3D" id="3.20.20.70">
    <property type="entry name" value="Aldolase class I"/>
    <property type="match status" value="1"/>
</dbReference>
<organism evidence="3 4">
    <name type="scientific">Mangrovimicrobium sediminis</name>
    <dbReference type="NCBI Taxonomy" id="2562682"/>
    <lineage>
        <taxon>Bacteria</taxon>
        <taxon>Pseudomonadati</taxon>
        <taxon>Pseudomonadota</taxon>
        <taxon>Gammaproteobacteria</taxon>
        <taxon>Cellvibrionales</taxon>
        <taxon>Halieaceae</taxon>
        <taxon>Mangrovimicrobium</taxon>
    </lineage>
</organism>
<proteinExistence type="predicted"/>
<dbReference type="EMBL" id="SRLE01000047">
    <property type="protein sequence ID" value="TGD70313.1"/>
    <property type="molecule type" value="Genomic_DNA"/>
</dbReference>
<sequence>YGLAAGGEAGVAAVLDILRAEIQRTLILMGCGDVTQLSPEWLIDTQKDVQA</sequence>
<keyword evidence="4" id="KW-1185">Reference proteome</keyword>
<evidence type="ECO:0000313" key="3">
    <source>
        <dbReference type="EMBL" id="TGD70313.1"/>
    </source>
</evidence>
<evidence type="ECO:0000313" key="4">
    <source>
        <dbReference type="Proteomes" id="UP000298050"/>
    </source>
</evidence>
<dbReference type="InterPro" id="IPR000262">
    <property type="entry name" value="FMN-dep_DH"/>
</dbReference>
<dbReference type="InterPro" id="IPR013785">
    <property type="entry name" value="Aldolase_TIM"/>
</dbReference>
<feature type="domain" description="FMN-dependent dehydrogenase" evidence="2">
    <location>
        <begin position="1"/>
        <end position="42"/>
    </location>
</feature>
<dbReference type="AlphaFoldDB" id="A0A4Z0LSH3"/>
<dbReference type="SUPFAM" id="SSF51395">
    <property type="entry name" value="FMN-linked oxidoreductases"/>
    <property type="match status" value="1"/>
</dbReference>
<evidence type="ECO:0000259" key="2">
    <source>
        <dbReference type="Pfam" id="PF01070"/>
    </source>
</evidence>
<name>A0A4Z0LSH3_9GAMM</name>